<evidence type="ECO:0000313" key="2">
    <source>
        <dbReference type="EMBL" id="KKR20773.1"/>
    </source>
</evidence>
<evidence type="ECO:0000256" key="1">
    <source>
        <dbReference type="ARBA" id="ARBA00022649"/>
    </source>
</evidence>
<dbReference type="SUPFAM" id="SSF143011">
    <property type="entry name" value="RelE-like"/>
    <property type="match status" value="1"/>
</dbReference>
<dbReference type="Gene3D" id="3.30.2310.20">
    <property type="entry name" value="RelE-like"/>
    <property type="match status" value="1"/>
</dbReference>
<proteinExistence type="predicted"/>
<dbReference type="Proteomes" id="UP000034656">
    <property type="component" value="Unassembled WGS sequence"/>
</dbReference>
<gene>
    <name evidence="2" type="ORF">UT51_C0002G0208</name>
</gene>
<sequence length="87" mass="10404">MIDILTSKKYDKSFKKKDKFVQQKALERIRLFREDPFNALLDNHKLHGEYEGCNSINITGDFRAIFEYITKNKVVFYDIGTHPELYR</sequence>
<comment type="caution">
    <text evidence="2">The sequence shown here is derived from an EMBL/GenBank/DDBJ whole genome shotgun (WGS) entry which is preliminary data.</text>
</comment>
<dbReference type="InterPro" id="IPR004386">
    <property type="entry name" value="Toxin_YafQ-like"/>
</dbReference>
<dbReference type="Pfam" id="PF15738">
    <property type="entry name" value="YafQ_toxin"/>
    <property type="match status" value="1"/>
</dbReference>
<accession>A0A837HRV0</accession>
<protein>
    <submittedName>
        <fullName evidence="2">Plasmid stabilization system</fullName>
    </submittedName>
</protein>
<name>A0A837HRV0_9BACT</name>
<dbReference type="InterPro" id="IPR007712">
    <property type="entry name" value="RelE/ParE_toxin"/>
</dbReference>
<dbReference type="EMBL" id="LBXB01000002">
    <property type="protein sequence ID" value="KKR20773.1"/>
    <property type="molecule type" value="Genomic_DNA"/>
</dbReference>
<dbReference type="AlphaFoldDB" id="A0A837HRV0"/>
<dbReference type="InterPro" id="IPR035093">
    <property type="entry name" value="RelE/ParE_toxin_dom_sf"/>
</dbReference>
<reference evidence="2 3" key="1">
    <citation type="journal article" date="2015" name="Nature">
        <title>rRNA introns, odd ribosomes, and small enigmatic genomes across a large radiation of phyla.</title>
        <authorList>
            <person name="Brown C.T."/>
            <person name="Hug L.A."/>
            <person name="Thomas B.C."/>
            <person name="Sharon I."/>
            <person name="Castelle C.J."/>
            <person name="Singh A."/>
            <person name="Wilkins M.J."/>
            <person name="Williams K.H."/>
            <person name="Banfield J.F."/>
        </authorList>
    </citation>
    <scope>NUCLEOTIDE SEQUENCE [LARGE SCALE GENOMIC DNA]</scope>
</reference>
<dbReference type="NCBIfam" id="TIGR02385">
    <property type="entry name" value="RelE_StbE"/>
    <property type="match status" value="1"/>
</dbReference>
<keyword evidence="1" id="KW-1277">Toxin-antitoxin system</keyword>
<organism evidence="2 3">
    <name type="scientific">Candidatus Nomurabacteria bacterium GW2011_GWC2_39_41</name>
    <dbReference type="NCBI Taxonomy" id="1618754"/>
    <lineage>
        <taxon>Bacteria</taxon>
        <taxon>Candidatus Nomuraibacteriota</taxon>
    </lineage>
</organism>
<evidence type="ECO:0000313" key="3">
    <source>
        <dbReference type="Proteomes" id="UP000034656"/>
    </source>
</evidence>